<protein>
    <submittedName>
        <fullName evidence="1">Uncharacterized protein</fullName>
    </submittedName>
</protein>
<keyword evidence="2" id="KW-1185">Reference proteome</keyword>
<sequence>MTITRKAAKTCSNDCVANCRAIRTRSTVTAEFRCRSDRILMASLLHTERATEER</sequence>
<proteinExistence type="predicted"/>
<organism evidence="1 2">
    <name type="scientific">Streptomyces siderophoricus</name>
    <dbReference type="NCBI Taxonomy" id="2802281"/>
    <lineage>
        <taxon>Bacteria</taxon>
        <taxon>Bacillati</taxon>
        <taxon>Actinomycetota</taxon>
        <taxon>Actinomycetes</taxon>
        <taxon>Kitasatosporales</taxon>
        <taxon>Streptomycetaceae</taxon>
        <taxon>Streptomyces</taxon>
    </lineage>
</organism>
<evidence type="ECO:0000313" key="2">
    <source>
        <dbReference type="Proteomes" id="UP000629371"/>
    </source>
</evidence>
<name>A0ABS1MTH2_9ACTN</name>
<gene>
    <name evidence="1" type="ORF">JK360_17035</name>
</gene>
<comment type="caution">
    <text evidence="1">The sequence shown here is derived from an EMBL/GenBank/DDBJ whole genome shotgun (WGS) entry which is preliminary data.</text>
</comment>
<dbReference type="Proteomes" id="UP000629371">
    <property type="component" value="Unassembled WGS sequence"/>
</dbReference>
<dbReference type="RefSeq" id="WP_201805105.1">
    <property type="nucleotide sequence ID" value="NZ_JAERRI010000008.1"/>
</dbReference>
<reference evidence="1 2" key="1">
    <citation type="submission" date="2021-01" db="EMBL/GenBank/DDBJ databases">
        <title>WGS of actinomycetes isolated from Thailand.</title>
        <authorList>
            <person name="Thawai C."/>
        </authorList>
    </citation>
    <scope>NUCLEOTIDE SEQUENCE [LARGE SCALE GENOMIC DNA]</scope>
    <source>
        <strain evidence="1 2">CH9-7</strain>
    </source>
</reference>
<dbReference type="EMBL" id="JAERRI010000008">
    <property type="protein sequence ID" value="MBL1091085.1"/>
    <property type="molecule type" value="Genomic_DNA"/>
</dbReference>
<accession>A0ABS1MTH2</accession>
<evidence type="ECO:0000313" key="1">
    <source>
        <dbReference type="EMBL" id="MBL1091085.1"/>
    </source>
</evidence>